<dbReference type="STRING" id="1641875.XM53_11450"/>
<organism evidence="3 4">
    <name type="scientific">Roseovarius atlanticus</name>
    <dbReference type="NCBI Taxonomy" id="1641875"/>
    <lineage>
        <taxon>Bacteria</taxon>
        <taxon>Pseudomonadati</taxon>
        <taxon>Pseudomonadota</taxon>
        <taxon>Alphaproteobacteria</taxon>
        <taxon>Rhodobacterales</taxon>
        <taxon>Roseobacteraceae</taxon>
        <taxon>Roseovarius</taxon>
    </lineage>
</organism>
<proteinExistence type="inferred from homology"/>
<keyword evidence="4" id="KW-1185">Reference proteome</keyword>
<dbReference type="Proteomes" id="UP000051295">
    <property type="component" value="Unassembled WGS sequence"/>
</dbReference>
<comment type="similarity">
    <text evidence="1">Belongs to the universal stress protein A family.</text>
</comment>
<dbReference type="PANTHER" id="PTHR46268:SF6">
    <property type="entry name" value="UNIVERSAL STRESS PROTEIN UP12"/>
    <property type="match status" value="1"/>
</dbReference>
<evidence type="ECO:0000313" key="3">
    <source>
        <dbReference type="EMBL" id="KRS12418.1"/>
    </source>
</evidence>
<feature type="domain" description="UspA" evidence="2">
    <location>
        <begin position="1"/>
        <end position="135"/>
    </location>
</feature>
<evidence type="ECO:0000313" key="4">
    <source>
        <dbReference type="Proteomes" id="UP000051295"/>
    </source>
</evidence>
<gene>
    <name evidence="3" type="ORF">XM53_11450</name>
</gene>
<dbReference type="AlphaFoldDB" id="A0A0T5NTZ6"/>
<dbReference type="Pfam" id="PF00582">
    <property type="entry name" value="Usp"/>
    <property type="match status" value="1"/>
</dbReference>
<accession>A0A0T5NTZ6</accession>
<dbReference type="Gene3D" id="3.40.50.620">
    <property type="entry name" value="HUPs"/>
    <property type="match status" value="1"/>
</dbReference>
<dbReference type="InterPro" id="IPR006016">
    <property type="entry name" value="UspA"/>
</dbReference>
<protein>
    <submittedName>
        <fullName evidence="3">Universal stress protein</fullName>
    </submittedName>
</protein>
<evidence type="ECO:0000256" key="1">
    <source>
        <dbReference type="ARBA" id="ARBA00008791"/>
    </source>
</evidence>
<dbReference type="EMBL" id="LAXJ01000010">
    <property type="protein sequence ID" value="KRS12418.1"/>
    <property type="molecule type" value="Genomic_DNA"/>
</dbReference>
<reference evidence="3 4" key="1">
    <citation type="submission" date="2015-04" db="EMBL/GenBank/DDBJ databases">
        <title>The draft genome sequence of Roseovarius sp.R12b.</title>
        <authorList>
            <person name="Li G."/>
            <person name="Lai Q."/>
            <person name="Shao Z."/>
            <person name="Yan P."/>
        </authorList>
    </citation>
    <scope>NUCLEOTIDE SEQUENCE [LARGE SCALE GENOMIC DNA]</scope>
    <source>
        <strain evidence="3 4">R12B</strain>
    </source>
</reference>
<dbReference type="PRINTS" id="PR01438">
    <property type="entry name" value="UNVRSLSTRESS"/>
</dbReference>
<sequence length="135" mass="14645">MYAHILVPVSFDEERDAKGAMRVAEVLAEHSAKITLFHVIEQIPSYAAAYLPDGYLKERKTALQGKLESAVEGMENAAAVVVDGHAGRSIVEYASTHRVDCIVVAGHRPGMQDLLLGSTAHYVVRHAACAVHVLR</sequence>
<evidence type="ECO:0000259" key="2">
    <source>
        <dbReference type="Pfam" id="PF00582"/>
    </source>
</evidence>
<name>A0A0T5NTZ6_9RHOB</name>
<dbReference type="InterPro" id="IPR014729">
    <property type="entry name" value="Rossmann-like_a/b/a_fold"/>
</dbReference>
<dbReference type="PANTHER" id="PTHR46268">
    <property type="entry name" value="STRESS RESPONSE PROTEIN NHAX"/>
    <property type="match status" value="1"/>
</dbReference>
<dbReference type="RefSeq" id="WP_057793743.1">
    <property type="nucleotide sequence ID" value="NZ_LAXJ01000010.1"/>
</dbReference>
<dbReference type="InterPro" id="IPR006015">
    <property type="entry name" value="Universal_stress_UspA"/>
</dbReference>
<dbReference type="PATRIC" id="fig|1641875.4.peg.73"/>
<comment type="caution">
    <text evidence="3">The sequence shown here is derived from an EMBL/GenBank/DDBJ whole genome shotgun (WGS) entry which is preliminary data.</text>
</comment>
<dbReference type="CDD" id="cd00293">
    <property type="entry name" value="USP-like"/>
    <property type="match status" value="1"/>
</dbReference>
<dbReference type="SUPFAM" id="SSF52402">
    <property type="entry name" value="Adenine nucleotide alpha hydrolases-like"/>
    <property type="match status" value="1"/>
</dbReference>
<dbReference type="OrthoDB" id="9792500at2"/>